<dbReference type="AlphaFoldDB" id="A0A9Q1C7B0"/>
<keyword evidence="13" id="KW-1185">Reference proteome</keyword>
<dbReference type="OrthoDB" id="10023328at2759"/>
<comment type="similarity">
    <text evidence="1">Belongs to the sulfiredoxin family.</text>
</comment>
<dbReference type="SUPFAM" id="SSF110849">
    <property type="entry name" value="ParB/Sulfiredoxin"/>
    <property type="match status" value="1"/>
</dbReference>
<keyword evidence="5" id="KW-0067">ATP-binding</keyword>
<keyword evidence="6" id="KW-0049">Antioxidant</keyword>
<accession>A0A9Q1C7B0</accession>
<evidence type="ECO:0000256" key="4">
    <source>
        <dbReference type="ARBA" id="ARBA00022741"/>
    </source>
</evidence>
<dbReference type="InterPro" id="IPR036086">
    <property type="entry name" value="ParB/Sulfiredoxin_sf"/>
</dbReference>
<organism evidence="12 13">
    <name type="scientific">Holothuria leucospilota</name>
    <name type="common">Black long sea cucumber</name>
    <name type="synonym">Mertensiothuria leucospilota</name>
    <dbReference type="NCBI Taxonomy" id="206669"/>
    <lineage>
        <taxon>Eukaryota</taxon>
        <taxon>Metazoa</taxon>
        <taxon>Echinodermata</taxon>
        <taxon>Eleutherozoa</taxon>
        <taxon>Echinozoa</taxon>
        <taxon>Holothuroidea</taxon>
        <taxon>Aspidochirotacea</taxon>
        <taxon>Aspidochirotida</taxon>
        <taxon>Holothuriidae</taxon>
        <taxon>Holothuria</taxon>
    </lineage>
</organism>
<dbReference type="GO" id="GO:0034599">
    <property type="term" value="P:cellular response to oxidative stress"/>
    <property type="evidence" value="ECO:0007669"/>
    <property type="project" value="TreeGrafter"/>
</dbReference>
<evidence type="ECO:0000256" key="8">
    <source>
        <dbReference type="ARBA" id="ARBA00023157"/>
    </source>
</evidence>
<keyword evidence="3" id="KW-0488">Methylation</keyword>
<dbReference type="Gene3D" id="3.90.1530.10">
    <property type="entry name" value="Conserved hypothetical protein from pyrococcus furiosus pfu- 392566-001, ParB domain"/>
    <property type="match status" value="1"/>
</dbReference>
<dbReference type="InterPro" id="IPR003115">
    <property type="entry name" value="ParB_N"/>
</dbReference>
<keyword evidence="7" id="KW-0560">Oxidoreductase</keyword>
<dbReference type="GO" id="GO:0005524">
    <property type="term" value="F:ATP binding"/>
    <property type="evidence" value="ECO:0007669"/>
    <property type="project" value="UniProtKB-KW"/>
</dbReference>
<evidence type="ECO:0000256" key="2">
    <source>
        <dbReference type="ARBA" id="ARBA00013055"/>
    </source>
</evidence>
<dbReference type="EMBL" id="JAIZAY010000007">
    <property type="protein sequence ID" value="KAJ8039533.1"/>
    <property type="molecule type" value="Genomic_DNA"/>
</dbReference>
<evidence type="ECO:0000259" key="11">
    <source>
        <dbReference type="SMART" id="SM00470"/>
    </source>
</evidence>
<dbReference type="CDD" id="cd16395">
    <property type="entry name" value="Srx"/>
    <property type="match status" value="1"/>
</dbReference>
<keyword evidence="8" id="KW-1015">Disulfide bond</keyword>
<dbReference type="Pfam" id="PF02195">
    <property type="entry name" value="ParB_N"/>
    <property type="match status" value="1"/>
</dbReference>
<keyword evidence="4" id="KW-0547">Nucleotide-binding</keyword>
<feature type="domain" description="ParB-like N-terminal" evidence="11">
    <location>
        <begin position="100"/>
        <end position="196"/>
    </location>
</feature>
<protein>
    <recommendedName>
        <fullName evidence="2">sulfiredoxin</fullName>
        <ecNumber evidence="2">1.8.98.2</ecNumber>
    </recommendedName>
</protein>
<dbReference type="Proteomes" id="UP001152320">
    <property type="component" value="Chromosome 7"/>
</dbReference>
<proteinExistence type="inferred from homology"/>
<evidence type="ECO:0000256" key="10">
    <source>
        <dbReference type="SAM" id="MobiDB-lite"/>
    </source>
</evidence>
<feature type="region of interest" description="Disordered" evidence="10">
    <location>
        <begin position="66"/>
        <end position="90"/>
    </location>
</feature>
<evidence type="ECO:0000256" key="9">
    <source>
        <dbReference type="ARBA" id="ARBA00047514"/>
    </source>
</evidence>
<dbReference type="PANTHER" id="PTHR21348">
    <property type="match status" value="1"/>
</dbReference>
<evidence type="ECO:0000256" key="3">
    <source>
        <dbReference type="ARBA" id="ARBA00022481"/>
    </source>
</evidence>
<dbReference type="GO" id="GO:0032542">
    <property type="term" value="F:sulfiredoxin activity"/>
    <property type="evidence" value="ECO:0007669"/>
    <property type="project" value="UniProtKB-EC"/>
</dbReference>
<comment type="catalytic activity">
    <reaction evidence="9">
        <text>S-hydroxy-S-oxy-L-cysteinyl-[peroxiredoxin] + [protein]-dithiol + ATP = S-hydroxy-L-cysteinyl-[peroxiredoxin] + [protein]-disulfide + ADP + phosphate</text>
        <dbReference type="Rhea" id="RHEA:17545"/>
        <dbReference type="Rhea" id="RHEA-COMP:10593"/>
        <dbReference type="Rhea" id="RHEA-COMP:10594"/>
        <dbReference type="Rhea" id="RHEA-COMP:13681"/>
        <dbReference type="Rhea" id="RHEA-COMP:17976"/>
        <dbReference type="ChEBI" id="CHEBI:29950"/>
        <dbReference type="ChEBI" id="CHEBI:30616"/>
        <dbReference type="ChEBI" id="CHEBI:43474"/>
        <dbReference type="ChEBI" id="CHEBI:50058"/>
        <dbReference type="ChEBI" id="CHEBI:61973"/>
        <dbReference type="ChEBI" id="CHEBI:61974"/>
        <dbReference type="ChEBI" id="CHEBI:456216"/>
        <dbReference type="EC" id="1.8.98.2"/>
    </reaction>
</comment>
<evidence type="ECO:0000256" key="6">
    <source>
        <dbReference type="ARBA" id="ARBA00022862"/>
    </source>
</evidence>
<dbReference type="FunFam" id="3.90.1530.10:FF:000001">
    <property type="entry name" value="Sulfiredoxin"/>
    <property type="match status" value="1"/>
</dbReference>
<dbReference type="InterPro" id="IPR016692">
    <property type="entry name" value="Sulfiredoxin"/>
</dbReference>
<evidence type="ECO:0000256" key="1">
    <source>
        <dbReference type="ARBA" id="ARBA00009609"/>
    </source>
</evidence>
<evidence type="ECO:0000256" key="7">
    <source>
        <dbReference type="ARBA" id="ARBA00023002"/>
    </source>
</evidence>
<gene>
    <name evidence="12" type="ORF">HOLleu_17283</name>
</gene>
<evidence type="ECO:0000256" key="5">
    <source>
        <dbReference type="ARBA" id="ARBA00022840"/>
    </source>
</evidence>
<dbReference type="EC" id="1.8.98.2" evidence="2"/>
<evidence type="ECO:0000313" key="13">
    <source>
        <dbReference type="Proteomes" id="UP001152320"/>
    </source>
</evidence>
<dbReference type="GO" id="GO:0005737">
    <property type="term" value="C:cytoplasm"/>
    <property type="evidence" value="ECO:0007669"/>
    <property type="project" value="TreeGrafter"/>
</dbReference>
<dbReference type="PANTHER" id="PTHR21348:SF2">
    <property type="entry name" value="SULFIREDOXIN-1"/>
    <property type="match status" value="1"/>
</dbReference>
<evidence type="ECO:0000313" key="12">
    <source>
        <dbReference type="EMBL" id="KAJ8039533.1"/>
    </source>
</evidence>
<dbReference type="SMART" id="SM00470">
    <property type="entry name" value="ParB"/>
    <property type="match status" value="1"/>
</dbReference>
<reference evidence="12" key="1">
    <citation type="submission" date="2021-10" db="EMBL/GenBank/DDBJ databases">
        <title>Tropical sea cucumber genome reveals ecological adaptation and Cuvierian tubules defense mechanism.</title>
        <authorList>
            <person name="Chen T."/>
        </authorList>
    </citation>
    <scope>NUCLEOTIDE SEQUENCE</scope>
    <source>
        <strain evidence="12">Nanhai2018</strain>
        <tissue evidence="12">Muscle</tissue>
    </source>
</reference>
<name>A0A9Q1C7B0_HOLLE</name>
<sequence>MHTARAGLCLLRRPSQTNNNVIRSCLPQGIVVSLRGCSIRFYTRILTFVVVSHLRQTSFAQADSYTSTHKRNMGSTNHRDTVSYGTERTSVHSGQITEVHNVPVRVITRPIPPVLDEDKVLSLMETIQQDPERVSMVPPIDVMWIKGREGGDYYYSFGGCHRYEAYKRLGAPTIPCKLVRSSVGDLRTYLGASTPDLR</sequence>
<comment type="caution">
    <text evidence="12">The sequence shown here is derived from an EMBL/GenBank/DDBJ whole genome shotgun (WGS) entry which is preliminary data.</text>
</comment>